<evidence type="ECO:0000256" key="1">
    <source>
        <dbReference type="SAM" id="Phobius"/>
    </source>
</evidence>
<dbReference type="Proteomes" id="UP001212326">
    <property type="component" value="Chromosome"/>
</dbReference>
<protein>
    <recommendedName>
        <fullName evidence="4">MFS transporter</fullName>
    </recommendedName>
</protein>
<keyword evidence="1" id="KW-0812">Transmembrane</keyword>
<evidence type="ECO:0000313" key="2">
    <source>
        <dbReference type="EMBL" id="WBO68273.1"/>
    </source>
</evidence>
<evidence type="ECO:0008006" key="4">
    <source>
        <dbReference type="Google" id="ProtNLM"/>
    </source>
</evidence>
<dbReference type="EMBL" id="CP115300">
    <property type="protein sequence ID" value="WBO68273.1"/>
    <property type="molecule type" value="Genomic_DNA"/>
</dbReference>
<feature type="transmembrane region" description="Helical" evidence="1">
    <location>
        <begin position="12"/>
        <end position="31"/>
    </location>
</feature>
<proteinExistence type="predicted"/>
<accession>A0ABY7PCD1</accession>
<evidence type="ECO:0000313" key="3">
    <source>
        <dbReference type="Proteomes" id="UP001212326"/>
    </source>
</evidence>
<gene>
    <name evidence="2" type="ORF">O1G22_38400</name>
</gene>
<dbReference type="RefSeq" id="WP_270085525.1">
    <property type="nucleotide sequence ID" value="NZ_CP115300.1"/>
</dbReference>
<name>A0ABY7PCD1_9ACTN</name>
<sequence length="43" mass="4110">MAGGLQATTLQIGGALGTPALCLVGAVLATAGMRAEAVPARTE</sequence>
<reference evidence="2 3" key="1">
    <citation type="submission" date="2022-12" db="EMBL/GenBank/DDBJ databases">
        <authorList>
            <person name="Mo P."/>
        </authorList>
    </citation>
    <scope>NUCLEOTIDE SEQUENCE [LARGE SCALE GENOMIC DNA]</scope>
    <source>
        <strain evidence="2 3">HUAS 2-6</strain>
    </source>
</reference>
<keyword evidence="1" id="KW-0472">Membrane</keyword>
<keyword evidence="3" id="KW-1185">Reference proteome</keyword>
<keyword evidence="1" id="KW-1133">Transmembrane helix</keyword>
<organism evidence="2 3">
    <name type="scientific">Streptomyces camelliae</name>
    <dbReference type="NCBI Taxonomy" id="3004093"/>
    <lineage>
        <taxon>Bacteria</taxon>
        <taxon>Bacillati</taxon>
        <taxon>Actinomycetota</taxon>
        <taxon>Actinomycetes</taxon>
        <taxon>Kitasatosporales</taxon>
        <taxon>Streptomycetaceae</taxon>
        <taxon>Streptomyces</taxon>
    </lineage>
</organism>